<dbReference type="Proteomes" id="UP000677913">
    <property type="component" value="Unassembled WGS sequence"/>
</dbReference>
<evidence type="ECO:0000313" key="7">
    <source>
        <dbReference type="Proteomes" id="UP000677913"/>
    </source>
</evidence>
<dbReference type="InterPro" id="IPR027381">
    <property type="entry name" value="LytR/CpsA/Psr_C"/>
</dbReference>
<dbReference type="EMBL" id="JAGSXH010000037">
    <property type="protein sequence ID" value="MBS2963930.1"/>
    <property type="molecule type" value="Genomic_DNA"/>
</dbReference>
<feature type="domain" description="LytR/CpsA/Psr regulator C-terminal" evidence="5">
    <location>
        <begin position="411"/>
        <end position="502"/>
    </location>
</feature>
<feature type="domain" description="Cell envelope-related transcriptional attenuator" evidence="4">
    <location>
        <begin position="229"/>
        <end position="301"/>
    </location>
</feature>
<evidence type="ECO:0000259" key="4">
    <source>
        <dbReference type="Pfam" id="PF03816"/>
    </source>
</evidence>
<accession>A0A8J7WR01</accession>
<comment type="similarity">
    <text evidence="1">Belongs to the LytR/CpsA/Psr (LCP) family.</text>
</comment>
<name>A0A8J7WR01_9ACTN</name>
<evidence type="ECO:0000256" key="3">
    <source>
        <dbReference type="SAM" id="Phobius"/>
    </source>
</evidence>
<dbReference type="Pfam" id="PF13399">
    <property type="entry name" value="LytR_C"/>
    <property type="match status" value="1"/>
</dbReference>
<keyword evidence="3" id="KW-0472">Membrane</keyword>
<keyword evidence="3" id="KW-0812">Transmembrane</keyword>
<dbReference type="Pfam" id="PF03816">
    <property type="entry name" value="LytR_cpsA_psr"/>
    <property type="match status" value="1"/>
</dbReference>
<sequence length="514" mass="51474">MRQPVTPPNGDAESDGFFDDADFFDSGSSPAGSSSSLGSAVRPTAPTAFATAPAPGGPAGPAGPFDPVVPPPADGAPRPKDGYSAADFAFLEEETGHDVKGWLTFVESRAESRADRVKQFRRRLIAAGAAAALVLAAVGGYLLFSGGTLGGAGGPAKSVILLQVSDNTGNAVADALLVTDHSATTGTGSAKAVNGKGAGVLIPSQMVVNSTGFGQQPFGGNMAQSVPAAGKDTVSDVLGVTIDGVWRMDEITFAGLIDELGGVQLNAAVAVPAATAAPTAAPIQAGAQKLNGGQAVAYSTYTARGDGPDAQSERFGQVVDGLLAALPTDSGAITAYLNHLGIVDDPTLPESKLSPILAALAVEQQAGSYTSKAIPLRTDGSDEMDVQAAAPIVSNLLGGALNTQNNGQVSRILVEDATGHTGIQSRAIRGAAQARLSNGGYTFIDGATVARRGTSVVEVGTDGAKSAAVQVAATLGLQPDSVRVVPGLSTFADVTVLLGADWPKLANVTLPVGN</sequence>
<protein>
    <submittedName>
        <fullName evidence="6">LCP family protein</fullName>
    </submittedName>
</protein>
<comment type="caution">
    <text evidence="6">The sequence shown here is derived from an EMBL/GenBank/DDBJ whole genome shotgun (WGS) entry which is preliminary data.</text>
</comment>
<keyword evidence="3" id="KW-1133">Transmembrane helix</keyword>
<proteinExistence type="inferred from homology"/>
<reference evidence="6" key="1">
    <citation type="submission" date="2021-04" db="EMBL/GenBank/DDBJ databases">
        <title>Genome based classification of Actinospica acidithermotolerans sp. nov., an actinobacterium isolated from an Indonesian hot spring.</title>
        <authorList>
            <person name="Kusuma A.B."/>
            <person name="Putra K.E."/>
            <person name="Nafisah S."/>
            <person name="Loh J."/>
            <person name="Nouioui I."/>
            <person name="Goodfellow M."/>
        </authorList>
    </citation>
    <scope>NUCLEOTIDE SEQUENCE</scope>
    <source>
        <strain evidence="6">DSM 45618</strain>
    </source>
</reference>
<evidence type="ECO:0000256" key="1">
    <source>
        <dbReference type="ARBA" id="ARBA00006068"/>
    </source>
</evidence>
<evidence type="ECO:0000313" key="6">
    <source>
        <dbReference type="EMBL" id="MBS2963930.1"/>
    </source>
</evidence>
<dbReference type="InterPro" id="IPR050922">
    <property type="entry name" value="LytR/CpsA/Psr_CW_biosynth"/>
</dbReference>
<dbReference type="PANTHER" id="PTHR33392">
    <property type="entry name" value="POLYISOPRENYL-TEICHOIC ACID--PEPTIDOGLYCAN TEICHOIC ACID TRANSFERASE TAGU"/>
    <property type="match status" value="1"/>
</dbReference>
<evidence type="ECO:0000259" key="5">
    <source>
        <dbReference type="Pfam" id="PF13399"/>
    </source>
</evidence>
<feature type="compositionally biased region" description="Acidic residues" evidence="2">
    <location>
        <begin position="12"/>
        <end position="23"/>
    </location>
</feature>
<gene>
    <name evidence="6" type="ORF">KGA66_12810</name>
</gene>
<keyword evidence="7" id="KW-1185">Reference proteome</keyword>
<feature type="transmembrane region" description="Helical" evidence="3">
    <location>
        <begin position="124"/>
        <end position="144"/>
    </location>
</feature>
<feature type="region of interest" description="Disordered" evidence="2">
    <location>
        <begin position="1"/>
        <end position="81"/>
    </location>
</feature>
<dbReference type="Gene3D" id="3.40.630.190">
    <property type="entry name" value="LCP protein"/>
    <property type="match status" value="1"/>
</dbReference>
<evidence type="ECO:0000256" key="2">
    <source>
        <dbReference type="SAM" id="MobiDB-lite"/>
    </source>
</evidence>
<dbReference type="PANTHER" id="PTHR33392:SF6">
    <property type="entry name" value="POLYISOPRENYL-TEICHOIC ACID--PEPTIDOGLYCAN TEICHOIC ACID TRANSFERASE TAGU"/>
    <property type="match status" value="1"/>
</dbReference>
<feature type="compositionally biased region" description="Low complexity" evidence="2">
    <location>
        <begin position="24"/>
        <end position="54"/>
    </location>
</feature>
<dbReference type="AlphaFoldDB" id="A0A8J7WR01"/>
<dbReference type="RefSeq" id="WP_211468070.1">
    <property type="nucleotide sequence ID" value="NZ_JAGSXH010000037.1"/>
</dbReference>
<dbReference type="InterPro" id="IPR004474">
    <property type="entry name" value="LytR_CpsA_psr"/>
</dbReference>
<organism evidence="6 7">
    <name type="scientific">Actinocrinis puniceicyclus</name>
    <dbReference type="NCBI Taxonomy" id="977794"/>
    <lineage>
        <taxon>Bacteria</taxon>
        <taxon>Bacillati</taxon>
        <taxon>Actinomycetota</taxon>
        <taxon>Actinomycetes</taxon>
        <taxon>Catenulisporales</taxon>
        <taxon>Actinospicaceae</taxon>
        <taxon>Actinocrinis</taxon>
    </lineage>
</organism>